<gene>
    <name evidence="2" type="ORF">GCM10023147_19240</name>
</gene>
<evidence type="ECO:0000256" key="1">
    <source>
        <dbReference type="SAM" id="Phobius"/>
    </source>
</evidence>
<dbReference type="EMBL" id="BAABFR010000024">
    <property type="protein sequence ID" value="GAA4390895.1"/>
    <property type="molecule type" value="Genomic_DNA"/>
</dbReference>
<dbReference type="RefSeq" id="WP_344994363.1">
    <property type="nucleotide sequence ID" value="NZ_BAABFR010000024.1"/>
</dbReference>
<sequence length="61" mass="6192">MQVFWTLVLLAIAAVAFPVTCRLSRPRQGSPAHAAAEALLSAGVIGTGVVIGCIGLLAAVY</sequence>
<protein>
    <submittedName>
        <fullName evidence="2">Uncharacterized protein</fullName>
    </submittedName>
</protein>
<keyword evidence="1" id="KW-0812">Transmembrane</keyword>
<evidence type="ECO:0000313" key="3">
    <source>
        <dbReference type="Proteomes" id="UP001500635"/>
    </source>
</evidence>
<accession>A0ABP8JHB4</accession>
<keyword evidence="3" id="KW-1185">Reference proteome</keyword>
<keyword evidence="1" id="KW-0472">Membrane</keyword>
<proteinExistence type="predicted"/>
<reference evidence="3" key="1">
    <citation type="journal article" date="2019" name="Int. J. Syst. Evol. Microbiol.">
        <title>The Global Catalogue of Microorganisms (GCM) 10K type strain sequencing project: providing services to taxonomists for standard genome sequencing and annotation.</title>
        <authorList>
            <consortium name="The Broad Institute Genomics Platform"/>
            <consortium name="The Broad Institute Genome Sequencing Center for Infectious Disease"/>
            <person name="Wu L."/>
            <person name="Ma J."/>
        </authorList>
    </citation>
    <scope>NUCLEOTIDE SEQUENCE [LARGE SCALE GENOMIC DNA]</scope>
    <source>
        <strain evidence="3">JCM 17688</strain>
    </source>
</reference>
<organism evidence="2 3">
    <name type="scientific">Tsukamurella soli</name>
    <dbReference type="NCBI Taxonomy" id="644556"/>
    <lineage>
        <taxon>Bacteria</taxon>
        <taxon>Bacillati</taxon>
        <taxon>Actinomycetota</taxon>
        <taxon>Actinomycetes</taxon>
        <taxon>Mycobacteriales</taxon>
        <taxon>Tsukamurellaceae</taxon>
        <taxon>Tsukamurella</taxon>
    </lineage>
</organism>
<name>A0ABP8JHB4_9ACTN</name>
<comment type="caution">
    <text evidence="2">The sequence shown here is derived from an EMBL/GenBank/DDBJ whole genome shotgun (WGS) entry which is preliminary data.</text>
</comment>
<keyword evidence="1" id="KW-1133">Transmembrane helix</keyword>
<dbReference type="Proteomes" id="UP001500635">
    <property type="component" value="Unassembled WGS sequence"/>
</dbReference>
<feature type="transmembrane region" description="Helical" evidence="1">
    <location>
        <begin position="34"/>
        <end position="60"/>
    </location>
</feature>
<evidence type="ECO:0000313" key="2">
    <source>
        <dbReference type="EMBL" id="GAA4390895.1"/>
    </source>
</evidence>